<feature type="region of interest" description="Disordered" evidence="1">
    <location>
        <begin position="355"/>
        <end position="390"/>
    </location>
</feature>
<evidence type="ECO:0000313" key="3">
    <source>
        <dbReference type="Proteomes" id="UP001361239"/>
    </source>
</evidence>
<protein>
    <submittedName>
        <fullName evidence="2">Uncharacterized protein</fullName>
    </submittedName>
</protein>
<evidence type="ECO:0000313" key="2">
    <source>
        <dbReference type="EMBL" id="MEJ5975745.1"/>
    </source>
</evidence>
<dbReference type="EMBL" id="JBBHJZ010000001">
    <property type="protein sequence ID" value="MEJ5975745.1"/>
    <property type="molecule type" value="Genomic_DNA"/>
</dbReference>
<evidence type="ECO:0000256" key="1">
    <source>
        <dbReference type="SAM" id="MobiDB-lite"/>
    </source>
</evidence>
<accession>A0ABU8RRM9</accession>
<dbReference type="RefSeq" id="WP_339585676.1">
    <property type="nucleotide sequence ID" value="NZ_JBBHJZ010000001.1"/>
</dbReference>
<sequence length="402" mass="42172">MVSRVVWGGLFAAGATAVAIPLIAQPGPANAPVARYDMRAGTISGMPAGMGGAMSMMFGGGRSNNVQHELYLRLGSSQASAKGAPKADHFPPPAAKLGKSVALTTPREERGEDVLPQKPKGRLLIYWGCGEHAPKGQPIVIDFARLASGQVPPGLWTSTIIRDWGPNLQNSRTFGRWPSEDGKYVKPDTALPGPHRVASNYAPEMNFTLTKDFMAALRVNTSSLPSGASMVRWTGIPEATGYLAGLFGGKQTGNGEMGDMVMWTSSATRQFGGGLADWLSPSQVAALVRDRTVLAPTATSCTVPAEVIRDAGDFRVGTLTGFGPEENFSYPPRPATGPWRLEWTARIRHRSTTSWMQMPGMPSGMGAAAEDDGRGSGSGGQNCRRRGGLGGMLGGALGGGGC</sequence>
<proteinExistence type="predicted"/>
<keyword evidence="3" id="KW-1185">Reference proteome</keyword>
<name>A0ABU8RRM9_9SPHN</name>
<dbReference type="Proteomes" id="UP001361239">
    <property type="component" value="Unassembled WGS sequence"/>
</dbReference>
<reference evidence="2 3" key="1">
    <citation type="submission" date="2024-03" db="EMBL/GenBank/DDBJ databases">
        <authorList>
            <person name="Jo J.-H."/>
        </authorList>
    </citation>
    <scope>NUCLEOTIDE SEQUENCE [LARGE SCALE GENOMIC DNA]</scope>
    <source>
        <strain evidence="2 3">PS1R-30</strain>
    </source>
</reference>
<organism evidence="2 3">
    <name type="scientific">Novosphingobium anseongense</name>
    <dbReference type="NCBI Taxonomy" id="3133436"/>
    <lineage>
        <taxon>Bacteria</taxon>
        <taxon>Pseudomonadati</taxon>
        <taxon>Pseudomonadota</taxon>
        <taxon>Alphaproteobacteria</taxon>
        <taxon>Sphingomonadales</taxon>
        <taxon>Sphingomonadaceae</taxon>
        <taxon>Novosphingobium</taxon>
    </lineage>
</organism>
<gene>
    <name evidence="2" type="ORF">WG901_03815</name>
</gene>
<comment type="caution">
    <text evidence="2">The sequence shown here is derived from an EMBL/GenBank/DDBJ whole genome shotgun (WGS) entry which is preliminary data.</text>
</comment>